<organism evidence="2 3">
    <name type="scientific">Rhizophagus irregularis (strain DAOM 197198w)</name>
    <name type="common">Glomus intraradices</name>
    <dbReference type="NCBI Taxonomy" id="1432141"/>
    <lineage>
        <taxon>Eukaryota</taxon>
        <taxon>Fungi</taxon>
        <taxon>Fungi incertae sedis</taxon>
        <taxon>Mucoromycota</taxon>
        <taxon>Glomeromycotina</taxon>
        <taxon>Glomeromycetes</taxon>
        <taxon>Glomerales</taxon>
        <taxon>Glomeraceae</taxon>
        <taxon>Rhizophagus</taxon>
    </lineage>
</organism>
<comment type="caution">
    <text evidence="2">The sequence shown here is derived from an EMBL/GenBank/DDBJ whole genome shotgun (WGS) entry which is preliminary data.</text>
</comment>
<feature type="transmembrane region" description="Helical" evidence="1">
    <location>
        <begin position="501"/>
        <end position="521"/>
    </location>
</feature>
<accession>A0A015L6S8</accession>
<reference evidence="2 3" key="1">
    <citation type="submission" date="2014-02" db="EMBL/GenBank/DDBJ databases">
        <title>Single nucleus genome sequencing reveals high similarity among nuclei of an endomycorrhizal fungus.</title>
        <authorList>
            <person name="Lin K."/>
            <person name="Geurts R."/>
            <person name="Zhang Z."/>
            <person name="Limpens E."/>
            <person name="Saunders D.G."/>
            <person name="Mu D."/>
            <person name="Pang E."/>
            <person name="Cao H."/>
            <person name="Cha H."/>
            <person name="Lin T."/>
            <person name="Zhou Q."/>
            <person name="Shang Y."/>
            <person name="Li Y."/>
            <person name="Ivanov S."/>
            <person name="Sharma T."/>
            <person name="Velzen R.V."/>
            <person name="Ruijter N.D."/>
            <person name="Aanen D.K."/>
            <person name="Win J."/>
            <person name="Kamoun S."/>
            <person name="Bisseling T."/>
            <person name="Huang S."/>
        </authorList>
    </citation>
    <scope>NUCLEOTIDE SEQUENCE [LARGE SCALE GENOMIC DNA]</scope>
    <source>
        <strain evidence="3">DAOM197198w</strain>
    </source>
</reference>
<gene>
    <name evidence="2" type="ORF">RirG_042340</name>
</gene>
<proteinExistence type="predicted"/>
<dbReference type="Proteomes" id="UP000022910">
    <property type="component" value="Unassembled WGS sequence"/>
</dbReference>
<keyword evidence="1" id="KW-0812">Transmembrane</keyword>
<evidence type="ECO:0000313" key="2">
    <source>
        <dbReference type="EMBL" id="EXX75384.1"/>
    </source>
</evidence>
<feature type="transmembrane region" description="Helical" evidence="1">
    <location>
        <begin position="541"/>
        <end position="562"/>
    </location>
</feature>
<name>A0A015L6S8_RHIIW</name>
<evidence type="ECO:0000313" key="3">
    <source>
        <dbReference type="Proteomes" id="UP000022910"/>
    </source>
</evidence>
<sequence>MSSTGDLLAFENGPIVEKQTGLHIANIAEEHVSSNKKDFLFMNDDRHLFIVYSDETSLKAILIDACSGTELKSVKTPPEPELANLKHIQLINDDVITVTSNKNNAVIKKRHWKEFFRNQPKKIQLEEWQLEKWQVKGILLPRNFDFDNFDFDNFVLKERSDINIDDDADCFFLFWKDRKNNSETRCLVWMLSEIENSGNNPTVKIKFDVDVDGTLRLYDENKAEEFYTFLPLSSTINDKNLPAEWVQSSCNYLKKRNLNNSLKEIIINSIRQYVDNNVFNGTTAICDLIDSDASDVDNIIMAILGYKKYMPTGLYKKNPLTKAIEKENIVLVGKILEYCLHVHYFRNYEPGFMSVVVDALPSLTDKYPEMLLKLLEQCTYLKVPSDWEIGFQGVYSTKNHKSRELNRLTEQPASLTSKNLYIDLYSATYCHVPLYNLFHKPRRDPLFLIILHTLKFDFSYLSRLYSYDNLSPFAKLTFLRSSEVFQSTFFKTIVIHRIMKVYTYLYVYLVYYIVYFLFYLAATTTAKSDPVKSSQLMSYSLIYGALWALVLIPRLFANFFIFKFIKYKTKKAKKLFTTLIELAAFILPVTTGCLELSNKTASPELRSLSILSLWIMIFLQLRFIEKIGMFAAVALVSNAYEETLKNAHTIWVIELAEIIAEIELNPLISHYFPTLRAEVPWTIIYRASTEDVEKWATKHEEMKKKYQNINDKWTTKFDKDKMNDEMVKIK</sequence>
<dbReference type="OrthoDB" id="310870at2759"/>
<evidence type="ECO:0000256" key="1">
    <source>
        <dbReference type="SAM" id="Phobius"/>
    </source>
</evidence>
<dbReference type="HOGENOM" id="CLU_379530_0_0_1"/>
<keyword evidence="3" id="KW-1185">Reference proteome</keyword>
<dbReference type="EMBL" id="JEMT01012441">
    <property type="protein sequence ID" value="EXX75384.1"/>
    <property type="molecule type" value="Genomic_DNA"/>
</dbReference>
<dbReference type="AlphaFoldDB" id="A0A015L6S8"/>
<protein>
    <submittedName>
        <fullName evidence="2">Uncharacterized protein</fullName>
    </submittedName>
</protein>
<feature type="transmembrane region" description="Helical" evidence="1">
    <location>
        <begin position="611"/>
        <end position="636"/>
    </location>
</feature>
<keyword evidence="1" id="KW-0472">Membrane</keyword>
<dbReference type="STRING" id="1432141.A0A015L6S8"/>
<keyword evidence="1" id="KW-1133">Transmembrane helix</keyword>
<feature type="transmembrane region" description="Helical" evidence="1">
    <location>
        <begin position="574"/>
        <end position="591"/>
    </location>
</feature>